<dbReference type="GO" id="GO:0016020">
    <property type="term" value="C:membrane"/>
    <property type="evidence" value="ECO:0007669"/>
    <property type="project" value="UniProtKB-SubCell"/>
</dbReference>
<keyword evidence="6 8" id="KW-0675">Receptor</keyword>
<keyword evidence="2 8" id="KW-0812">Transmembrane</keyword>
<proteinExistence type="inferred from homology"/>
<dbReference type="AlphaFoldDB" id="A0AAD9V3P0"/>
<feature type="transmembrane region" description="Helical" evidence="9">
    <location>
        <begin position="46"/>
        <end position="67"/>
    </location>
</feature>
<organism evidence="11 12">
    <name type="scientific">Acropora cervicornis</name>
    <name type="common">Staghorn coral</name>
    <dbReference type="NCBI Taxonomy" id="6130"/>
    <lineage>
        <taxon>Eukaryota</taxon>
        <taxon>Metazoa</taxon>
        <taxon>Cnidaria</taxon>
        <taxon>Anthozoa</taxon>
        <taxon>Hexacorallia</taxon>
        <taxon>Scleractinia</taxon>
        <taxon>Astrocoeniina</taxon>
        <taxon>Acroporidae</taxon>
        <taxon>Acropora</taxon>
    </lineage>
</organism>
<protein>
    <submittedName>
        <fullName evidence="11">Melatonin receptor type 1A</fullName>
    </submittedName>
</protein>
<reference evidence="11" key="2">
    <citation type="journal article" date="2023" name="Science">
        <title>Genomic signatures of disease resistance in endangered staghorn corals.</title>
        <authorList>
            <person name="Vollmer S.V."/>
            <person name="Selwyn J.D."/>
            <person name="Despard B.A."/>
            <person name="Roesel C.L."/>
        </authorList>
    </citation>
    <scope>NUCLEOTIDE SEQUENCE</scope>
    <source>
        <strain evidence="11">K2</strain>
    </source>
</reference>
<gene>
    <name evidence="11" type="ORF">P5673_017547</name>
</gene>
<keyword evidence="7 8" id="KW-0807">Transducer</keyword>
<comment type="similarity">
    <text evidence="8">Belongs to the G-protein coupled receptor 1 family.</text>
</comment>
<feature type="transmembrane region" description="Helical" evidence="9">
    <location>
        <begin position="235"/>
        <end position="258"/>
    </location>
</feature>
<evidence type="ECO:0000259" key="10">
    <source>
        <dbReference type="PROSITE" id="PS50262"/>
    </source>
</evidence>
<evidence type="ECO:0000256" key="6">
    <source>
        <dbReference type="ARBA" id="ARBA00023170"/>
    </source>
</evidence>
<keyword evidence="3 9" id="KW-1133">Transmembrane helix</keyword>
<sequence>MAERTVLSIATESTIFILINITAILGNCFVLAAISRKPRLRKTANWYILTLAISDLFVAVTCMPLTIGPSIKGEWLYSHVICQIQGYVLHIWGFFSLIIIAATAVHRYFGVVRQVRLREIFTKTLIILMVISCFTLSTAVAVGMRFALDVPFQFGPHFFCTPSLPDKKIERAVALSIYVAVIAIPSSTLLFCYFKVYRAVRRHLILIMPNLRPQHQLHSDMKLSTRVEEIKTTKLVFGIITGFCLLWIPLGMIGTLYVSDVFLPRWVHLMYDYLMFMTAATNPLIYGFVNTSFRAEYARIVRCKK</sequence>
<keyword evidence="12" id="KW-1185">Reference proteome</keyword>
<dbReference type="InterPro" id="IPR000276">
    <property type="entry name" value="GPCR_Rhodpsn"/>
</dbReference>
<accession>A0AAD9V3P0</accession>
<dbReference type="PANTHER" id="PTHR24240">
    <property type="entry name" value="OPSIN"/>
    <property type="match status" value="1"/>
</dbReference>
<dbReference type="InterPro" id="IPR017452">
    <property type="entry name" value="GPCR_Rhodpsn_7TM"/>
</dbReference>
<evidence type="ECO:0000313" key="11">
    <source>
        <dbReference type="EMBL" id="KAK2559967.1"/>
    </source>
</evidence>
<evidence type="ECO:0000256" key="7">
    <source>
        <dbReference type="ARBA" id="ARBA00023224"/>
    </source>
</evidence>
<feature type="transmembrane region" description="Helical" evidence="9">
    <location>
        <begin position="270"/>
        <end position="289"/>
    </location>
</feature>
<comment type="caution">
    <text evidence="11">The sequence shown here is derived from an EMBL/GenBank/DDBJ whole genome shotgun (WGS) entry which is preliminary data.</text>
</comment>
<evidence type="ECO:0000313" key="12">
    <source>
        <dbReference type="Proteomes" id="UP001249851"/>
    </source>
</evidence>
<dbReference type="PRINTS" id="PR00237">
    <property type="entry name" value="GPCRRHODOPSN"/>
</dbReference>
<dbReference type="Proteomes" id="UP001249851">
    <property type="component" value="Unassembled WGS sequence"/>
</dbReference>
<dbReference type="CDD" id="cd00637">
    <property type="entry name" value="7tm_classA_rhodopsin-like"/>
    <property type="match status" value="1"/>
</dbReference>
<feature type="transmembrane region" description="Helical" evidence="9">
    <location>
        <begin position="125"/>
        <end position="148"/>
    </location>
</feature>
<dbReference type="Pfam" id="PF00001">
    <property type="entry name" value="7tm_1"/>
    <property type="match status" value="1"/>
</dbReference>
<evidence type="ECO:0000256" key="2">
    <source>
        <dbReference type="ARBA" id="ARBA00022692"/>
    </source>
</evidence>
<evidence type="ECO:0000256" key="1">
    <source>
        <dbReference type="ARBA" id="ARBA00004141"/>
    </source>
</evidence>
<dbReference type="SUPFAM" id="SSF81321">
    <property type="entry name" value="Family A G protein-coupled receptor-like"/>
    <property type="match status" value="1"/>
</dbReference>
<dbReference type="Gene3D" id="1.20.1070.10">
    <property type="entry name" value="Rhodopsin 7-helix transmembrane proteins"/>
    <property type="match status" value="1"/>
</dbReference>
<feature type="transmembrane region" description="Helical" evidence="9">
    <location>
        <begin position="172"/>
        <end position="194"/>
    </location>
</feature>
<name>A0AAD9V3P0_ACRCE</name>
<feature type="transmembrane region" description="Helical" evidence="9">
    <location>
        <begin position="87"/>
        <end position="105"/>
    </location>
</feature>
<evidence type="ECO:0000256" key="3">
    <source>
        <dbReference type="ARBA" id="ARBA00022989"/>
    </source>
</evidence>
<evidence type="ECO:0000256" key="8">
    <source>
        <dbReference type="RuleBase" id="RU000688"/>
    </source>
</evidence>
<dbReference type="GO" id="GO:0004930">
    <property type="term" value="F:G protein-coupled receptor activity"/>
    <property type="evidence" value="ECO:0007669"/>
    <property type="project" value="UniProtKB-KW"/>
</dbReference>
<dbReference type="InterPro" id="IPR050125">
    <property type="entry name" value="GPCR_opsins"/>
</dbReference>
<dbReference type="EMBL" id="JARQWQ010000038">
    <property type="protein sequence ID" value="KAK2559967.1"/>
    <property type="molecule type" value="Genomic_DNA"/>
</dbReference>
<evidence type="ECO:0000256" key="4">
    <source>
        <dbReference type="ARBA" id="ARBA00023040"/>
    </source>
</evidence>
<keyword evidence="4 8" id="KW-0297">G-protein coupled receptor</keyword>
<dbReference type="PROSITE" id="PS50262">
    <property type="entry name" value="G_PROTEIN_RECEP_F1_2"/>
    <property type="match status" value="1"/>
</dbReference>
<dbReference type="PROSITE" id="PS00237">
    <property type="entry name" value="G_PROTEIN_RECEP_F1_1"/>
    <property type="match status" value="1"/>
</dbReference>
<evidence type="ECO:0000256" key="9">
    <source>
        <dbReference type="SAM" id="Phobius"/>
    </source>
</evidence>
<reference evidence="11" key="1">
    <citation type="journal article" date="2023" name="G3 (Bethesda)">
        <title>Whole genome assembly and annotation of the endangered Caribbean coral Acropora cervicornis.</title>
        <authorList>
            <person name="Selwyn J.D."/>
            <person name="Vollmer S.V."/>
        </authorList>
    </citation>
    <scope>NUCLEOTIDE SEQUENCE</scope>
    <source>
        <strain evidence="11">K2</strain>
    </source>
</reference>
<evidence type="ECO:0000256" key="5">
    <source>
        <dbReference type="ARBA" id="ARBA00023136"/>
    </source>
</evidence>
<feature type="domain" description="G-protein coupled receptors family 1 profile" evidence="10">
    <location>
        <begin position="26"/>
        <end position="286"/>
    </location>
</feature>
<comment type="subcellular location">
    <subcellularLocation>
        <location evidence="1">Membrane</location>
        <topology evidence="1">Multi-pass membrane protein</topology>
    </subcellularLocation>
</comment>
<feature type="transmembrane region" description="Helical" evidence="9">
    <location>
        <begin position="15"/>
        <end position="34"/>
    </location>
</feature>
<keyword evidence="5 9" id="KW-0472">Membrane</keyword>